<gene>
    <name evidence="2" type="ordered locus">Shal_1337</name>
</gene>
<dbReference type="KEGG" id="shl:Shal_1337"/>
<protein>
    <submittedName>
        <fullName evidence="2">Bacteriophage protein</fullName>
    </submittedName>
</protein>
<dbReference type="HOGENOM" id="CLU_058632_0_0_6"/>
<sequence>MAEKTVSDINFKKIVEDAGIPTTEDGWKALFKQDVEEAGCIVANDAPFSPFWRLLTAIVAKPATWIVNKVLVEKILPNLFLQTATDDAFIEAKAWEHDLTRKQTEFTKGKIKFLRAASSGPSLLISAGTVIQTDAINGVVYRVLTIDDVILAENAASVLVLVTAEHAGAAYNLGAGYYHILPESVTGIGSVTNEADWIDVLGADAESNEDLKLRTRNAFTAAAPWHIDAVYRAMLTERAGLNADNLFFEHDAPRGPGTANAFILLDTSEPSSALINDLNEYVMQKGFHGHGDDLQVMAMPAVITNIGVTVYPQSALLADEVSALLAGVEDFIRCAFRENSNYNATRTEPASRFSFSRLGQELHKEFAGLESLNWHQMDITSGNDVPRIGELTIDNGNA</sequence>
<evidence type="ECO:0000259" key="1">
    <source>
        <dbReference type="Pfam" id="PF04865"/>
    </source>
</evidence>
<dbReference type="Pfam" id="PF04865">
    <property type="entry name" value="Baseplate_J"/>
    <property type="match status" value="1"/>
</dbReference>
<reference evidence="2" key="1">
    <citation type="submission" date="2008-01" db="EMBL/GenBank/DDBJ databases">
        <title>Complete sequence of Shewanella halifaxensis HAW-EB4.</title>
        <authorList>
            <consortium name="US DOE Joint Genome Institute"/>
            <person name="Copeland A."/>
            <person name="Lucas S."/>
            <person name="Lapidus A."/>
            <person name="Glavina del Rio T."/>
            <person name="Dalin E."/>
            <person name="Tice H."/>
            <person name="Bruce D."/>
            <person name="Goodwin L."/>
            <person name="Pitluck S."/>
            <person name="Sims D."/>
            <person name="Brettin T."/>
            <person name="Detter J.C."/>
            <person name="Han C."/>
            <person name="Kuske C.R."/>
            <person name="Schmutz J."/>
            <person name="Larimer F."/>
            <person name="Land M."/>
            <person name="Hauser L."/>
            <person name="Kyrpides N."/>
            <person name="Kim E."/>
            <person name="Zhao J.-S."/>
            <person name="Richardson P."/>
        </authorList>
    </citation>
    <scope>NUCLEOTIDE SEQUENCE [LARGE SCALE GENOMIC DNA]</scope>
    <source>
        <strain evidence="2">HAW-EB4</strain>
    </source>
</reference>
<keyword evidence="3" id="KW-1185">Reference proteome</keyword>
<evidence type="ECO:0000313" key="3">
    <source>
        <dbReference type="Proteomes" id="UP000001317"/>
    </source>
</evidence>
<dbReference type="AlphaFoldDB" id="B0TLF5"/>
<proteinExistence type="predicted"/>
<organism evidence="2 3">
    <name type="scientific">Shewanella halifaxensis (strain HAW-EB4)</name>
    <dbReference type="NCBI Taxonomy" id="458817"/>
    <lineage>
        <taxon>Bacteria</taxon>
        <taxon>Pseudomonadati</taxon>
        <taxon>Pseudomonadota</taxon>
        <taxon>Gammaproteobacteria</taxon>
        <taxon>Alteromonadales</taxon>
        <taxon>Shewanellaceae</taxon>
        <taxon>Shewanella</taxon>
    </lineage>
</organism>
<name>B0TLF5_SHEHH</name>
<accession>B0TLF5</accession>
<feature type="domain" description="Baseplate protein J-like barrel" evidence="1">
    <location>
        <begin position="119"/>
        <end position="197"/>
    </location>
</feature>
<dbReference type="eggNOG" id="COG3299">
    <property type="taxonomic scope" value="Bacteria"/>
</dbReference>
<dbReference type="OrthoDB" id="6103450at2"/>
<evidence type="ECO:0000313" key="2">
    <source>
        <dbReference type="EMBL" id="ABZ75905.1"/>
    </source>
</evidence>
<dbReference type="InterPro" id="IPR006949">
    <property type="entry name" value="Barrel_Baseplate_J-like"/>
</dbReference>
<dbReference type="Proteomes" id="UP000001317">
    <property type="component" value="Chromosome"/>
</dbReference>
<dbReference type="RefSeq" id="WP_012276446.1">
    <property type="nucleotide sequence ID" value="NC_010334.1"/>
</dbReference>
<dbReference type="STRING" id="458817.Shal_1337"/>
<dbReference type="EMBL" id="CP000931">
    <property type="protein sequence ID" value="ABZ75905.1"/>
    <property type="molecule type" value="Genomic_DNA"/>
</dbReference>